<keyword evidence="9" id="KW-1185">Reference proteome</keyword>
<feature type="transmembrane region" description="Helical" evidence="6">
    <location>
        <begin position="44"/>
        <end position="65"/>
    </location>
</feature>
<feature type="transmembrane region" description="Helical" evidence="6">
    <location>
        <begin position="375"/>
        <end position="395"/>
    </location>
</feature>
<dbReference type="PANTHER" id="PTHR30287:SF1">
    <property type="entry name" value="INNER MEMBRANE PROTEIN"/>
    <property type="match status" value="1"/>
</dbReference>
<keyword evidence="3 6" id="KW-0812">Transmembrane</keyword>
<feature type="transmembrane region" description="Helical" evidence="6">
    <location>
        <begin position="322"/>
        <end position="355"/>
    </location>
</feature>
<evidence type="ECO:0000256" key="3">
    <source>
        <dbReference type="ARBA" id="ARBA00022692"/>
    </source>
</evidence>
<protein>
    <submittedName>
        <fullName evidence="8">Glycosyl transferase family 1</fullName>
    </submittedName>
</protein>
<sequence>MEQVAIKPALKTSAAPDADGSGLRGLSYVGLAFRFASRELRGGLSGFYIFLACIALGVAAIGGVGSASKALTGGLEEQGREILGGDISLSVTQTRISDEERRFLSQFGTISEIATLRAMARTQDSAEQALVEIKAVDGAYPMIGSLDTKAGGKLSDGVVIADPLLLDRLELNVGDPLVVGVKTFTIGDVIANEPDALATGMALGPRLLMMQSDLQQTDLLQPGSIVRWINRIAMAGDPDLASVGAVVEQIKQAYPDNGWRIRSRAEAARGLARNIERFAAFLVLVGLASLITGGVGIANAVQAFIASRQTTIASYKCMGAPSWLIVGIYLAQIIFIALIGIAIGLFFASLVPFVLESVIPETMPLASALFHPWELGKAALFGLLAALLFSIRPLLRARSIPATALFRDQVAPIHYHASKMDWLITLGLALMLVGLVLATASVFMVAASFLAGMVVVFVLLRLIAYAIMKGAAKMPRLKRVVPRLAIANLHRPGALTPSVALSLGLGLSLLVTLVLIDLNLQQQLTGSLQEKAPNFFFINIQNNEVDSFEARLDALAPGSERDRVAMLRGRIVSLKGIPASEYKAPEGAGWVLRGDRGLTYSDVLPENSTLAKGEWWPKDYTGKPLVSFDAESAEELGLDIGDVIAVNVLGRTIEAEIHNLRQVEWQSLAINFVMVFSPNTFAGAPHAHLATLSLKPQQGATADTTRQQESAVMKAIVKDFPAVTSVRVGEALDQVNDLVRQLAWGMRAASSLAIIASILVLAGALAAGQRERIYDAVILKTLGASRAQVLAAYSLEYGLLGLITAIFALFIGHVGAYLVLTEVMTMPFTWQPVASALAVLLAMVLTIFLGLVGTWSSLNRKPAQILRNG</sequence>
<feature type="transmembrane region" description="Helical" evidence="6">
    <location>
        <begin position="422"/>
        <end position="443"/>
    </location>
</feature>
<proteinExistence type="predicted"/>
<keyword evidence="5 6" id="KW-0472">Membrane</keyword>
<feature type="domain" description="ABC3 transporter permease C-terminal" evidence="7">
    <location>
        <begin position="284"/>
        <end position="401"/>
    </location>
</feature>
<feature type="transmembrane region" description="Helical" evidence="6">
    <location>
        <begin position="789"/>
        <end position="813"/>
    </location>
</feature>
<dbReference type="InterPro" id="IPR038766">
    <property type="entry name" value="Membrane_comp_ABC_pdt"/>
</dbReference>
<dbReference type="GO" id="GO:0016740">
    <property type="term" value="F:transferase activity"/>
    <property type="evidence" value="ECO:0007669"/>
    <property type="project" value="UniProtKB-KW"/>
</dbReference>
<dbReference type="Proteomes" id="UP000234881">
    <property type="component" value="Unassembled WGS sequence"/>
</dbReference>
<evidence type="ECO:0000259" key="7">
    <source>
        <dbReference type="Pfam" id="PF02687"/>
    </source>
</evidence>
<feature type="transmembrane region" description="Helical" evidence="6">
    <location>
        <begin position="449"/>
        <end position="472"/>
    </location>
</feature>
<evidence type="ECO:0000313" key="8">
    <source>
        <dbReference type="EMBL" id="PLW76329.1"/>
    </source>
</evidence>
<evidence type="ECO:0000256" key="2">
    <source>
        <dbReference type="ARBA" id="ARBA00022475"/>
    </source>
</evidence>
<comment type="caution">
    <text evidence="8">The sequence shown here is derived from an EMBL/GenBank/DDBJ whole genome shotgun (WGS) entry which is preliminary data.</text>
</comment>
<evidence type="ECO:0000256" key="4">
    <source>
        <dbReference type="ARBA" id="ARBA00022989"/>
    </source>
</evidence>
<keyword evidence="2" id="KW-1003">Cell membrane</keyword>
<keyword evidence="4 6" id="KW-1133">Transmembrane helix</keyword>
<feature type="transmembrane region" description="Helical" evidence="6">
    <location>
        <begin position="744"/>
        <end position="768"/>
    </location>
</feature>
<feature type="transmembrane region" description="Helical" evidence="6">
    <location>
        <begin position="833"/>
        <end position="858"/>
    </location>
</feature>
<reference evidence="8 9" key="1">
    <citation type="submission" date="2018-01" db="EMBL/GenBank/DDBJ databases">
        <title>The draft genome sequence of Cohaesibacter sp. H1304.</title>
        <authorList>
            <person name="Wang N.-N."/>
            <person name="Du Z.-J."/>
        </authorList>
    </citation>
    <scope>NUCLEOTIDE SEQUENCE [LARGE SCALE GENOMIC DNA]</scope>
    <source>
        <strain evidence="8 9">H1304</strain>
    </source>
</reference>
<dbReference type="EMBL" id="PKUQ01000031">
    <property type="protein sequence ID" value="PLW76329.1"/>
    <property type="molecule type" value="Genomic_DNA"/>
</dbReference>
<evidence type="ECO:0000256" key="6">
    <source>
        <dbReference type="SAM" id="Phobius"/>
    </source>
</evidence>
<feature type="transmembrane region" description="Helical" evidence="6">
    <location>
        <begin position="278"/>
        <end position="301"/>
    </location>
</feature>
<name>A0A2N5XP76_9HYPH</name>
<feature type="domain" description="ABC3 transporter permease C-terminal" evidence="7">
    <location>
        <begin position="749"/>
        <end position="861"/>
    </location>
</feature>
<dbReference type="PANTHER" id="PTHR30287">
    <property type="entry name" value="MEMBRANE COMPONENT OF PREDICTED ABC SUPERFAMILY METABOLITE UPTAKE TRANSPORTER"/>
    <property type="match status" value="1"/>
</dbReference>
<dbReference type="OrthoDB" id="9775544at2"/>
<dbReference type="AlphaFoldDB" id="A0A2N5XP76"/>
<dbReference type="Pfam" id="PF02687">
    <property type="entry name" value="FtsX"/>
    <property type="match status" value="2"/>
</dbReference>
<keyword evidence="8" id="KW-0808">Transferase</keyword>
<organism evidence="8 9">
    <name type="scientific">Cohaesibacter celericrescens</name>
    <dbReference type="NCBI Taxonomy" id="2067669"/>
    <lineage>
        <taxon>Bacteria</taxon>
        <taxon>Pseudomonadati</taxon>
        <taxon>Pseudomonadota</taxon>
        <taxon>Alphaproteobacteria</taxon>
        <taxon>Hyphomicrobiales</taxon>
        <taxon>Cohaesibacteraceae</taxon>
    </lineage>
</organism>
<dbReference type="RefSeq" id="WP_101534763.1">
    <property type="nucleotide sequence ID" value="NZ_PKUQ01000031.1"/>
</dbReference>
<gene>
    <name evidence="8" type="ORF">C0081_15690</name>
</gene>
<dbReference type="InterPro" id="IPR003838">
    <property type="entry name" value="ABC3_permease_C"/>
</dbReference>
<comment type="subcellular location">
    <subcellularLocation>
        <location evidence="1">Cell membrane</location>
        <topology evidence="1">Multi-pass membrane protein</topology>
    </subcellularLocation>
</comment>
<evidence type="ECO:0000256" key="5">
    <source>
        <dbReference type="ARBA" id="ARBA00023136"/>
    </source>
</evidence>
<feature type="transmembrane region" description="Helical" evidence="6">
    <location>
        <begin position="493"/>
        <end position="516"/>
    </location>
</feature>
<dbReference type="GO" id="GO:0005886">
    <property type="term" value="C:plasma membrane"/>
    <property type="evidence" value="ECO:0007669"/>
    <property type="project" value="UniProtKB-SubCell"/>
</dbReference>
<evidence type="ECO:0000313" key="9">
    <source>
        <dbReference type="Proteomes" id="UP000234881"/>
    </source>
</evidence>
<evidence type="ECO:0000256" key="1">
    <source>
        <dbReference type="ARBA" id="ARBA00004651"/>
    </source>
</evidence>
<accession>A0A2N5XP76</accession>